<dbReference type="Pfam" id="PF01370">
    <property type="entry name" value="Epimerase"/>
    <property type="match status" value="1"/>
</dbReference>
<dbReference type="InterPro" id="IPR036291">
    <property type="entry name" value="NAD(P)-bd_dom_sf"/>
</dbReference>
<protein>
    <submittedName>
        <fullName evidence="3">NAD-dependent epimerase/dehydratase family protein</fullName>
    </submittedName>
</protein>
<dbReference type="Gene3D" id="3.90.25.10">
    <property type="entry name" value="UDP-galactose 4-epimerase, domain 1"/>
    <property type="match status" value="1"/>
</dbReference>
<dbReference type="Proteomes" id="UP001357223">
    <property type="component" value="Chromosome"/>
</dbReference>
<dbReference type="SUPFAM" id="SSF51735">
    <property type="entry name" value="NAD(P)-binding Rossmann-fold domains"/>
    <property type="match status" value="1"/>
</dbReference>
<gene>
    <name evidence="3" type="ORF">R4Z09_02405</name>
</gene>
<sequence>MKVLVTGGAGFIGSHVVDLLSQTGYETVIVDNFLSGQRELVPPNIRLYEVDITSSQISDVFKKEKPDVVIHLAAQVDVSRSIKDPVWDAYQNILGTIRLLTCSHKYNVKKFIFSSSCAVYGEKDDISIKETSPIQPLSYYGISKFSSEMYIQAFNNLHQVPFTILRYANVYGPRQTPKGEGGVISIFFKKVINDKSPFIFGDGEQTRDFVYVKDVALANVLAINNGANEIFNIGSNTKTSINDLYKMITTIAKDIPAVYMPAREGDIRYSQLDNTKAASILGWQPSFDLQAGLSETFKYYKPK</sequence>
<keyword evidence="4" id="KW-1185">Reference proteome</keyword>
<feature type="domain" description="NAD-dependent epimerase/dehydratase" evidence="2">
    <location>
        <begin position="3"/>
        <end position="234"/>
    </location>
</feature>
<evidence type="ECO:0000313" key="3">
    <source>
        <dbReference type="EMBL" id="WVX81905.1"/>
    </source>
</evidence>
<dbReference type="PANTHER" id="PTHR43000">
    <property type="entry name" value="DTDP-D-GLUCOSE 4,6-DEHYDRATASE-RELATED"/>
    <property type="match status" value="1"/>
</dbReference>
<evidence type="ECO:0000259" key="2">
    <source>
        <dbReference type="Pfam" id="PF01370"/>
    </source>
</evidence>
<name>A0ABZ2CJ03_9BACI</name>
<dbReference type="EMBL" id="CP137640">
    <property type="protein sequence ID" value="WVX81905.1"/>
    <property type="molecule type" value="Genomic_DNA"/>
</dbReference>
<evidence type="ECO:0000313" key="4">
    <source>
        <dbReference type="Proteomes" id="UP001357223"/>
    </source>
</evidence>
<dbReference type="Gene3D" id="3.40.50.720">
    <property type="entry name" value="NAD(P)-binding Rossmann-like Domain"/>
    <property type="match status" value="1"/>
</dbReference>
<reference evidence="3 4" key="1">
    <citation type="submission" date="2023-10" db="EMBL/GenBank/DDBJ databases">
        <title>Niallia locisalis sp.nov. isolated from a salt pond sample.</title>
        <authorList>
            <person name="Li X.-J."/>
            <person name="Dong L."/>
        </authorList>
    </citation>
    <scope>NUCLEOTIDE SEQUENCE [LARGE SCALE GENOMIC DNA]</scope>
    <source>
        <strain evidence="3 4">DSM 29761</strain>
    </source>
</reference>
<organism evidence="3 4">
    <name type="scientific">Niallia oryzisoli</name>
    <dbReference type="NCBI Taxonomy" id="1737571"/>
    <lineage>
        <taxon>Bacteria</taxon>
        <taxon>Bacillati</taxon>
        <taxon>Bacillota</taxon>
        <taxon>Bacilli</taxon>
        <taxon>Bacillales</taxon>
        <taxon>Bacillaceae</taxon>
        <taxon>Niallia</taxon>
    </lineage>
</organism>
<proteinExistence type="inferred from homology"/>
<accession>A0ABZ2CJ03</accession>
<evidence type="ECO:0000256" key="1">
    <source>
        <dbReference type="ARBA" id="ARBA00007637"/>
    </source>
</evidence>
<dbReference type="PRINTS" id="PR01713">
    <property type="entry name" value="NUCEPIMERASE"/>
</dbReference>
<dbReference type="InterPro" id="IPR001509">
    <property type="entry name" value="Epimerase_deHydtase"/>
</dbReference>
<dbReference type="RefSeq" id="WP_338450813.1">
    <property type="nucleotide sequence ID" value="NZ_CP137640.1"/>
</dbReference>
<comment type="similarity">
    <text evidence="1">Belongs to the NAD(P)-dependent epimerase/dehydratase family.</text>
</comment>